<evidence type="ECO:0000259" key="9">
    <source>
        <dbReference type="Pfam" id="PF00962"/>
    </source>
</evidence>
<dbReference type="GO" id="GO:0043103">
    <property type="term" value="P:hypoxanthine salvage"/>
    <property type="evidence" value="ECO:0007669"/>
    <property type="project" value="TreeGrafter"/>
</dbReference>
<keyword evidence="7" id="KW-0378">Hydrolase</keyword>
<dbReference type="Gene3D" id="3.20.20.140">
    <property type="entry name" value="Metal-dependent hydrolases"/>
    <property type="match status" value="1"/>
</dbReference>
<dbReference type="Pfam" id="PF06544">
    <property type="entry name" value="Prp3_C"/>
    <property type="match status" value="1"/>
</dbReference>
<keyword evidence="8" id="KW-0862">Zinc</keyword>
<accession>A0A9W7L0L3</accession>
<dbReference type="SUPFAM" id="SSF51556">
    <property type="entry name" value="Metallo-dependent hydrolases"/>
    <property type="match status" value="1"/>
</dbReference>
<dbReference type="InterPro" id="IPR010541">
    <property type="entry name" value="Prp3_C"/>
</dbReference>
<dbReference type="CDD" id="cd24163">
    <property type="entry name" value="RWDD2_C"/>
    <property type="match status" value="1"/>
</dbReference>
<evidence type="ECO:0000259" key="10">
    <source>
        <dbReference type="Pfam" id="PF06544"/>
    </source>
</evidence>
<dbReference type="EMBL" id="BRYA01000495">
    <property type="protein sequence ID" value="GMI19513.1"/>
    <property type="molecule type" value="Genomic_DNA"/>
</dbReference>
<comment type="caution">
    <text evidence="11">The sequence shown here is derived from an EMBL/GenBank/DDBJ whole genome shotgun (WGS) entry which is preliminary data.</text>
</comment>
<dbReference type="InterPro" id="IPR006330">
    <property type="entry name" value="Ado/ade_deaminase"/>
</dbReference>
<dbReference type="InterPro" id="IPR059181">
    <property type="entry name" value="RWDD2A-B_C"/>
</dbReference>
<evidence type="ECO:0000256" key="1">
    <source>
        <dbReference type="ARBA" id="ARBA00001947"/>
    </source>
</evidence>
<dbReference type="EC" id="3.5.4.4" evidence="4"/>
<organism evidence="11 12">
    <name type="scientific">Triparma columacea</name>
    <dbReference type="NCBI Taxonomy" id="722753"/>
    <lineage>
        <taxon>Eukaryota</taxon>
        <taxon>Sar</taxon>
        <taxon>Stramenopiles</taxon>
        <taxon>Ochrophyta</taxon>
        <taxon>Bolidophyceae</taxon>
        <taxon>Parmales</taxon>
        <taxon>Triparmaceae</taxon>
        <taxon>Triparma</taxon>
    </lineage>
</organism>
<dbReference type="GO" id="GO:0005829">
    <property type="term" value="C:cytosol"/>
    <property type="evidence" value="ECO:0007669"/>
    <property type="project" value="TreeGrafter"/>
</dbReference>
<dbReference type="InterPro" id="IPR032466">
    <property type="entry name" value="Metal_Hydrolase"/>
</dbReference>
<sequence>MDDVVSLPKVELHCHLDGSLPSSFILRSAASIGIPLPPPDTSIRAYLMNLKTSLVASGNKQALGANWSTFDWCNQFLQTAPQLAEAAQCIAQEMRDEHNVRYLELRFCPTLHNLSGLLPLEAVSAVKSGLTSVPNIVTGVILCALRSRPLSEALSIVRLAHSQGCGFDIAGDEGSFPIEPFLPALRLANELGVKVTVHAAEWPAGFDYPEGVCSSVDNLDCLLHSDVKVDRLGHGTFMSNEQLKEVMERGITVESCVTSNLAWKVRSYEEHPVKRFLDSGLRVCLNCDNLLLSGNEKTGAPTPNAEISRYIKNIGGSESRQDVMKLSLHGIDGAWFAAEDFKQHFRREVVDWARGCLSDELTVLEATWGEDVRVELPRIVRLIEGSKFKVEFTVPLLTYPTKGCVGVRVIGGEDGGLGKRLRELAEEGEGEGVLFDLLKLCDDDEGSVAVDIGLDCPQPPPHPPTPPRTLEIAVRVIKSHHIIASKKIKDIKSLYKRLNLTGVMKIGWPGVIVVEGGPSEVESFVKEISGWNWQHIDTGAWSGSRESRKYGKLKCIEASQKHGMSTLKKMMEDEAGESKDAFKVLLIGGGNGEETRLRRVRVTLDHMRDSTKYRKWIKGTCKSEGVEIEEVPGGGGLVFILRGEEGAVDEVLLKWRTEKVDVNKKGEPCKERLAVFEEIHA</sequence>
<dbReference type="GO" id="GO:0006154">
    <property type="term" value="P:adenosine catabolic process"/>
    <property type="evidence" value="ECO:0007669"/>
    <property type="project" value="TreeGrafter"/>
</dbReference>
<feature type="domain" description="Small nuclear ribonucleoprotein Prp3 C-terminal" evidence="10">
    <location>
        <begin position="476"/>
        <end position="598"/>
    </location>
</feature>
<dbReference type="PANTHER" id="PTHR11409:SF43">
    <property type="entry name" value="ADENOSINE DEAMINASE"/>
    <property type="match status" value="1"/>
</dbReference>
<reference evidence="12" key="1">
    <citation type="journal article" date="2023" name="Commun. Biol.">
        <title>Genome analysis of Parmales, the sister group of diatoms, reveals the evolutionary specialization of diatoms from phago-mixotrophs to photoautotrophs.</title>
        <authorList>
            <person name="Ban H."/>
            <person name="Sato S."/>
            <person name="Yoshikawa S."/>
            <person name="Yamada K."/>
            <person name="Nakamura Y."/>
            <person name="Ichinomiya M."/>
            <person name="Sato N."/>
            <person name="Blanc-Mathieu R."/>
            <person name="Endo H."/>
            <person name="Kuwata A."/>
            <person name="Ogata H."/>
        </authorList>
    </citation>
    <scope>NUCLEOTIDE SEQUENCE [LARGE SCALE GENOMIC DNA]</scope>
</reference>
<comment type="pathway">
    <text evidence="2">Purine metabolism; purine nucleoside salvage.</text>
</comment>
<protein>
    <recommendedName>
        <fullName evidence="4">adenosine deaminase</fullName>
        <ecNumber evidence="4">3.5.4.4</ecNumber>
    </recommendedName>
</protein>
<dbReference type="Pfam" id="PF00962">
    <property type="entry name" value="A_deaminase"/>
    <property type="match status" value="1"/>
</dbReference>
<keyword evidence="5" id="KW-0479">Metal-binding</keyword>
<feature type="domain" description="Adenosine deaminase" evidence="9">
    <location>
        <begin position="8"/>
        <end position="296"/>
    </location>
</feature>
<dbReference type="GO" id="GO:0046872">
    <property type="term" value="F:metal ion binding"/>
    <property type="evidence" value="ECO:0007669"/>
    <property type="project" value="UniProtKB-KW"/>
</dbReference>
<name>A0A9W7L0L3_9STRA</name>
<evidence type="ECO:0000256" key="7">
    <source>
        <dbReference type="ARBA" id="ARBA00022801"/>
    </source>
</evidence>
<comment type="similarity">
    <text evidence="3">Belongs to the metallo-dependent hydrolases superfamily. Adenosine and AMP deaminases family.</text>
</comment>
<dbReference type="GO" id="GO:0006166">
    <property type="term" value="P:purine ribonucleoside salvage"/>
    <property type="evidence" value="ECO:0007669"/>
    <property type="project" value="UniProtKB-KW"/>
</dbReference>
<dbReference type="PANTHER" id="PTHR11409">
    <property type="entry name" value="ADENOSINE DEAMINASE"/>
    <property type="match status" value="1"/>
</dbReference>
<dbReference type="GO" id="GO:0004000">
    <property type="term" value="F:adenosine deaminase activity"/>
    <property type="evidence" value="ECO:0007669"/>
    <property type="project" value="UniProtKB-ARBA"/>
</dbReference>
<dbReference type="Proteomes" id="UP001165065">
    <property type="component" value="Unassembled WGS sequence"/>
</dbReference>
<comment type="cofactor">
    <cofactor evidence="1">
        <name>Zn(2+)</name>
        <dbReference type="ChEBI" id="CHEBI:29105"/>
    </cofactor>
</comment>
<dbReference type="GO" id="GO:0046103">
    <property type="term" value="P:inosine biosynthetic process"/>
    <property type="evidence" value="ECO:0007669"/>
    <property type="project" value="TreeGrafter"/>
</dbReference>
<dbReference type="InterPro" id="IPR001365">
    <property type="entry name" value="A_deaminase_dom"/>
</dbReference>
<evidence type="ECO:0000256" key="6">
    <source>
        <dbReference type="ARBA" id="ARBA00022726"/>
    </source>
</evidence>
<evidence type="ECO:0000313" key="11">
    <source>
        <dbReference type="EMBL" id="GMI19513.1"/>
    </source>
</evidence>
<dbReference type="OrthoDB" id="184765at2759"/>
<gene>
    <name evidence="11" type="ORF">TrCOL_g3395</name>
</gene>
<evidence type="ECO:0000256" key="8">
    <source>
        <dbReference type="ARBA" id="ARBA00022833"/>
    </source>
</evidence>
<keyword evidence="6" id="KW-0660">Purine salvage</keyword>
<dbReference type="AlphaFoldDB" id="A0A9W7L0L3"/>
<proteinExistence type="inferred from homology"/>
<evidence type="ECO:0000256" key="2">
    <source>
        <dbReference type="ARBA" id="ARBA00005058"/>
    </source>
</evidence>
<evidence type="ECO:0000256" key="3">
    <source>
        <dbReference type="ARBA" id="ARBA00006676"/>
    </source>
</evidence>
<evidence type="ECO:0000256" key="5">
    <source>
        <dbReference type="ARBA" id="ARBA00022723"/>
    </source>
</evidence>
<keyword evidence="12" id="KW-1185">Reference proteome</keyword>
<evidence type="ECO:0000313" key="12">
    <source>
        <dbReference type="Proteomes" id="UP001165065"/>
    </source>
</evidence>
<evidence type="ECO:0000256" key="4">
    <source>
        <dbReference type="ARBA" id="ARBA00012784"/>
    </source>
</evidence>